<accession>A0A4T0W4P1</accession>
<gene>
    <name evidence="3" type="ORF">CH35J_006028</name>
</gene>
<organism evidence="3 4">
    <name type="scientific">Colletotrichum higginsianum</name>
    <dbReference type="NCBI Taxonomy" id="80884"/>
    <lineage>
        <taxon>Eukaryota</taxon>
        <taxon>Fungi</taxon>
        <taxon>Dikarya</taxon>
        <taxon>Ascomycota</taxon>
        <taxon>Pezizomycotina</taxon>
        <taxon>Sordariomycetes</taxon>
        <taxon>Hypocreomycetidae</taxon>
        <taxon>Glomerellales</taxon>
        <taxon>Glomerellaceae</taxon>
        <taxon>Colletotrichum</taxon>
        <taxon>Colletotrichum destructivum species complex</taxon>
    </lineage>
</organism>
<feature type="region of interest" description="Disordered" evidence="2">
    <location>
        <begin position="247"/>
        <end position="311"/>
    </location>
</feature>
<sequence>MGGKVWSVDEERVFWRVIVPQSQKRIGTGPAHVKNWEQLAPLMQSIMGIKAKRAYTHLGLFEHFFQNIEKSRISPNAGIFVREYQNAVKRANKAREEEEEKTQETEFDYDSDDATTFVNESQDAESQVENGLGYHTDETTEVEDHFENDSEEDAANGDKKPRLFTRFPAKHGHSQNSPFPYQGGRIPDADMGHYNKYVPSSSVQAPLSAERLTFEGHRVPTASMSSYGDFFPHMPIQAHLSAERSTLEGTYRTNSRAPAADLEPHSAAPGMPSRPPAEQSPLPEAPSKATKRRSNHRAHPYEGDRLQRRGRVHSQIPQESSGYNGVPDNHHSVQHYYTPMEFGDPVPSMTHRNHGYHDEHFQPHPENHGHPQFAQSHPMGLYDRSHSHPHVPHPQVDYAPRQLMANQFFDAQDWYLLNRNSPSMAANYESYESRTSSPAGYYGRESGLMAANHGSSESRSMSNHGYDSSIPEYPQRPSFSASGSWQPVPYGHRQGRHAGSHSNSPQILAEEHDGQLEAALGEEIKPSETPAHHRA</sequence>
<evidence type="ECO:0000256" key="2">
    <source>
        <dbReference type="SAM" id="MobiDB-lite"/>
    </source>
</evidence>
<evidence type="ECO:0000313" key="3">
    <source>
        <dbReference type="EMBL" id="TIC99991.1"/>
    </source>
</evidence>
<dbReference type="EMBL" id="MWPZ01000004">
    <property type="protein sequence ID" value="TIC99991.1"/>
    <property type="molecule type" value="Genomic_DNA"/>
</dbReference>
<dbReference type="Proteomes" id="UP000305883">
    <property type="component" value="Unassembled WGS sequence"/>
</dbReference>
<feature type="compositionally biased region" description="Basic residues" evidence="2">
    <location>
        <begin position="289"/>
        <end position="298"/>
    </location>
</feature>
<dbReference type="OrthoDB" id="5244495at2759"/>
<evidence type="ECO:0000313" key="4">
    <source>
        <dbReference type="Proteomes" id="UP000305883"/>
    </source>
</evidence>
<feature type="coiled-coil region" evidence="1">
    <location>
        <begin position="81"/>
        <end position="108"/>
    </location>
</feature>
<protein>
    <submittedName>
        <fullName evidence="3">Uncharacterized protein</fullName>
    </submittedName>
</protein>
<proteinExistence type="predicted"/>
<name>A0A4T0W4P1_9PEZI</name>
<comment type="caution">
    <text evidence="3">The sequence shown here is derived from an EMBL/GenBank/DDBJ whole genome shotgun (WGS) entry which is preliminary data.</text>
</comment>
<feature type="region of interest" description="Disordered" evidence="2">
    <location>
        <begin position="450"/>
        <end position="535"/>
    </location>
</feature>
<reference evidence="3 4" key="1">
    <citation type="journal article" date="2019" name="Genome Biol. Evol.">
        <title>Genomic Plasticity Mediated by Transposable Elements in the Plant Pathogenic Fungus Colletotrichum higginsianum.</title>
        <authorList>
            <person name="Tsushima A."/>
            <person name="Gan P."/>
            <person name="Kumakura N."/>
            <person name="Narusaka M."/>
            <person name="Takano Y."/>
            <person name="Narusaka Y."/>
            <person name="Shirasu K."/>
        </authorList>
    </citation>
    <scope>NUCLEOTIDE SEQUENCE [LARGE SCALE GENOMIC DNA]</scope>
    <source>
        <strain evidence="3 4">MAFF305635-RFP</strain>
    </source>
</reference>
<keyword evidence="1" id="KW-0175">Coiled coil</keyword>
<feature type="compositionally biased region" description="Polar residues" evidence="2">
    <location>
        <begin position="247"/>
        <end position="256"/>
    </location>
</feature>
<evidence type="ECO:0000256" key="1">
    <source>
        <dbReference type="SAM" id="Coils"/>
    </source>
</evidence>
<dbReference type="AlphaFoldDB" id="A0A4T0W4P1"/>
<feature type="compositionally biased region" description="Polar residues" evidence="2">
    <location>
        <begin position="453"/>
        <end position="466"/>
    </location>
</feature>